<feature type="compositionally biased region" description="Low complexity" evidence="1">
    <location>
        <begin position="170"/>
        <end position="225"/>
    </location>
</feature>
<evidence type="ECO:0000313" key="3">
    <source>
        <dbReference type="EMBL" id="GAV21366.1"/>
    </source>
</evidence>
<protein>
    <submittedName>
        <fullName evidence="3">Uncharacterized protein</fullName>
    </submittedName>
</protein>
<accession>A0A1L8CR16</accession>
<dbReference type="Proteomes" id="UP000231632">
    <property type="component" value="Unassembled WGS sequence"/>
</dbReference>
<dbReference type="EMBL" id="BDFD01000029">
    <property type="protein sequence ID" value="GAV21366.1"/>
    <property type="molecule type" value="Genomic_DNA"/>
</dbReference>
<sequence length="231" mass="23679">MSEEKIESTTTEEAPVENTSEEKSCKDGSCCRPHTSLYIAIIALLLSAYAAVTAATGGSANLEQRVTSLDNKVADIDNQLINLGKDVQSNRESLIQTKLKKAILNLQEIGNIAESETKSTIAEVEKMLQALTSAGGESDAADTTAEPAATDSTPEAAPVEETVTEPAADTAPAESVAPETPAAEATAPVEETVTEPAADAAPAESVAPETPAAEATAPAAESEVPTGPQAF</sequence>
<reference evidence="3 4" key="1">
    <citation type="journal article" date="2017" name="Arch. Microbiol.">
        <title>Mariprofundus micogutta sp. nov., a novel iron-oxidizing zetaproteobacterium isolated from a deep-sea hydrothermal field at the Bayonnaise knoll of the Izu-Ogasawara arc, and a description of Mariprofundales ord. nov. and Zetaproteobacteria classis nov.</title>
        <authorList>
            <person name="Makita H."/>
            <person name="Tanaka E."/>
            <person name="Mitsunobu S."/>
            <person name="Miyazaki M."/>
            <person name="Nunoura T."/>
            <person name="Uematsu K."/>
            <person name="Takaki Y."/>
            <person name="Nishi S."/>
            <person name="Shimamura S."/>
            <person name="Takai K."/>
        </authorList>
    </citation>
    <scope>NUCLEOTIDE SEQUENCE [LARGE SCALE GENOMIC DNA]</scope>
    <source>
        <strain evidence="3 4">ET2</strain>
    </source>
</reference>
<organism evidence="3 4">
    <name type="scientific">Mariprofundus micogutta</name>
    <dbReference type="NCBI Taxonomy" id="1921010"/>
    <lineage>
        <taxon>Bacteria</taxon>
        <taxon>Pseudomonadati</taxon>
        <taxon>Pseudomonadota</taxon>
        <taxon>Candidatius Mariprofundia</taxon>
        <taxon>Mariprofundales</taxon>
        <taxon>Mariprofundaceae</taxon>
        <taxon>Mariprofundus</taxon>
    </lineage>
</organism>
<evidence type="ECO:0000256" key="2">
    <source>
        <dbReference type="SAM" id="Phobius"/>
    </source>
</evidence>
<keyword evidence="2" id="KW-0812">Transmembrane</keyword>
<keyword evidence="2" id="KW-1133">Transmembrane helix</keyword>
<feature type="region of interest" description="Disordered" evidence="1">
    <location>
        <begin position="1"/>
        <end position="28"/>
    </location>
</feature>
<evidence type="ECO:0000256" key="1">
    <source>
        <dbReference type="SAM" id="MobiDB-lite"/>
    </source>
</evidence>
<keyword evidence="4" id="KW-1185">Reference proteome</keyword>
<name>A0A1L8CR16_9PROT</name>
<dbReference type="OrthoDB" id="10002599at2"/>
<dbReference type="RefSeq" id="WP_072660661.1">
    <property type="nucleotide sequence ID" value="NZ_BDFD01000029.1"/>
</dbReference>
<feature type="region of interest" description="Disordered" evidence="1">
    <location>
        <begin position="133"/>
        <end position="231"/>
    </location>
</feature>
<proteinExistence type="predicted"/>
<comment type="caution">
    <text evidence="3">The sequence shown here is derived from an EMBL/GenBank/DDBJ whole genome shotgun (WGS) entry which is preliminary data.</text>
</comment>
<evidence type="ECO:0000313" key="4">
    <source>
        <dbReference type="Proteomes" id="UP000231632"/>
    </source>
</evidence>
<feature type="compositionally biased region" description="Low complexity" evidence="1">
    <location>
        <begin position="137"/>
        <end position="157"/>
    </location>
</feature>
<feature type="transmembrane region" description="Helical" evidence="2">
    <location>
        <begin position="37"/>
        <end position="55"/>
    </location>
</feature>
<gene>
    <name evidence="3" type="ORF">MMIC_P2350</name>
</gene>
<dbReference type="STRING" id="1921010.MMIC_P2350"/>
<dbReference type="AlphaFoldDB" id="A0A1L8CR16"/>
<keyword evidence="2" id="KW-0472">Membrane</keyword>